<proteinExistence type="predicted"/>
<dbReference type="EMBL" id="CP018477">
    <property type="protein sequence ID" value="ASV75649.1"/>
    <property type="molecule type" value="Genomic_DNA"/>
</dbReference>
<dbReference type="SUPFAM" id="SSF52540">
    <property type="entry name" value="P-loop containing nucleoside triphosphate hydrolases"/>
    <property type="match status" value="1"/>
</dbReference>
<evidence type="ECO:0000313" key="3">
    <source>
        <dbReference type="Proteomes" id="UP000215086"/>
    </source>
</evidence>
<keyword evidence="3" id="KW-1185">Reference proteome</keyword>
<dbReference type="InterPro" id="IPR003959">
    <property type="entry name" value="ATPase_AAA_core"/>
</dbReference>
<dbReference type="GO" id="GO:0016887">
    <property type="term" value="F:ATP hydrolysis activity"/>
    <property type="evidence" value="ECO:0007669"/>
    <property type="project" value="InterPro"/>
</dbReference>
<dbReference type="Pfam" id="PF13304">
    <property type="entry name" value="AAA_21"/>
    <property type="match status" value="1"/>
</dbReference>
<name>A0A286RI57_9BACT</name>
<dbReference type="PANTHER" id="PTHR40396">
    <property type="entry name" value="ATPASE-LIKE PROTEIN"/>
    <property type="match status" value="1"/>
</dbReference>
<evidence type="ECO:0000313" key="2">
    <source>
        <dbReference type="EMBL" id="ASV75649.1"/>
    </source>
</evidence>
<dbReference type="KEGG" id="ttf:THTE_3047"/>
<dbReference type="Proteomes" id="UP000215086">
    <property type="component" value="Chromosome"/>
</dbReference>
<organism evidence="2 3">
    <name type="scientific">Thermogutta terrifontis</name>
    <dbReference type="NCBI Taxonomy" id="1331910"/>
    <lineage>
        <taxon>Bacteria</taxon>
        <taxon>Pseudomonadati</taxon>
        <taxon>Planctomycetota</taxon>
        <taxon>Planctomycetia</taxon>
        <taxon>Pirellulales</taxon>
        <taxon>Thermoguttaceae</taxon>
        <taxon>Thermogutta</taxon>
    </lineage>
</organism>
<dbReference type="PANTHER" id="PTHR40396:SF1">
    <property type="entry name" value="ATPASE AAA-TYPE CORE DOMAIN-CONTAINING PROTEIN"/>
    <property type="match status" value="1"/>
</dbReference>
<dbReference type="RefSeq" id="WP_095415646.1">
    <property type="nucleotide sequence ID" value="NZ_CP018477.1"/>
</dbReference>
<gene>
    <name evidence="2" type="ORF">THTE_3047</name>
</gene>
<feature type="domain" description="ATPase AAA-type core" evidence="1">
    <location>
        <begin position="181"/>
        <end position="292"/>
    </location>
</feature>
<dbReference type="AlphaFoldDB" id="A0A286RI57"/>
<accession>A0A286RI57</accession>
<dbReference type="GO" id="GO:0005524">
    <property type="term" value="F:ATP binding"/>
    <property type="evidence" value="ECO:0007669"/>
    <property type="project" value="InterPro"/>
</dbReference>
<evidence type="ECO:0000259" key="1">
    <source>
        <dbReference type="Pfam" id="PF13304"/>
    </source>
</evidence>
<protein>
    <submittedName>
        <fullName evidence="2">Overcoming lysogenization defect protein</fullName>
    </submittedName>
</protein>
<dbReference type="InterPro" id="IPR027417">
    <property type="entry name" value="P-loop_NTPase"/>
</dbReference>
<reference evidence="2 3" key="1">
    <citation type="journal article" name="Front. Microbiol.">
        <title>Sugar Metabolism of the First Thermophilic Planctomycete Thermogutta terrifontis: Comparative Genomic and Transcriptomic Approaches.</title>
        <authorList>
            <person name="Elcheninov A.G."/>
            <person name="Menzel P."/>
            <person name="Gudbergsdottir S.R."/>
            <person name="Slesarev A.I."/>
            <person name="Kadnikov V.V."/>
            <person name="Krogh A."/>
            <person name="Bonch-Osmolovskaya E.A."/>
            <person name="Peng X."/>
            <person name="Kublanov I.V."/>
        </authorList>
    </citation>
    <scope>NUCLEOTIDE SEQUENCE [LARGE SCALE GENOMIC DNA]</scope>
    <source>
        <strain evidence="2 3">R1</strain>
    </source>
</reference>
<sequence length="383" mass="43660">MSRTLDHLQIANVGPIHEANVAFGDLTVCVGPQASGKSICLQLLRLILDTGYIHTQLRKHGIDWGSDVDRFLDVYLGQGMCQIWDAGKSSLVVDGKPINIANLATIRKRDASPRVFYIPAQRVLSLANGWPRPFQSFSPEDPFSLRDFSETFRLLLEQEFTTEFHLFPRPNRLKKEYRDLLTQHLFAGFELYVDRFGAMRRLVLRRNTEGAGIPFLAWSAGQREFVPLLMGLYWLMPPSKISRRENLLWVIIEEPEMGLHPNAVSAVLLLLLELLRREYRVCISTHSPHVLEVVWALRIMQTHNATADDVLELFSVRKSEPMRRVASTALKKELRVFYFKRNGDTVDITNLDPGAQSKEEAGWGGLTEFSAHVNDLVARVVRQ</sequence>
<dbReference type="OrthoDB" id="9814775at2"/>
<dbReference type="Gene3D" id="3.40.50.300">
    <property type="entry name" value="P-loop containing nucleotide triphosphate hydrolases"/>
    <property type="match status" value="1"/>
</dbReference>